<gene>
    <name evidence="2" type="ORF">ABI908_23680</name>
</gene>
<sequence>MSALTNVQVIKDASGSPAFVVIPYDDYLAMRREEPTIPHAVIQAVVDGATPIRAWREYMDLSQADVAARLGISQSAYSQQEASEKLRGSTLKKIAIALGVEPEQLEI</sequence>
<dbReference type="Proteomes" id="UP001462502">
    <property type="component" value="Unassembled WGS sequence"/>
</dbReference>
<name>A0ABV0J2E3_9NEIS</name>
<dbReference type="CDD" id="cd00093">
    <property type="entry name" value="HTH_XRE"/>
    <property type="match status" value="1"/>
</dbReference>
<feature type="domain" description="HTH cro/C1-type" evidence="1">
    <location>
        <begin position="52"/>
        <end position="105"/>
    </location>
</feature>
<dbReference type="EMBL" id="JBDXMI010000008">
    <property type="protein sequence ID" value="MEO9387099.1"/>
    <property type="molecule type" value="Genomic_DNA"/>
</dbReference>
<dbReference type="PROSITE" id="PS50943">
    <property type="entry name" value="HTH_CROC1"/>
    <property type="match status" value="1"/>
</dbReference>
<reference evidence="2 3" key="1">
    <citation type="submission" date="2024-05" db="EMBL/GenBank/DDBJ databases">
        <authorList>
            <person name="De Oliveira J.P."/>
            <person name="Noriler S.A."/>
            <person name="De Oliveira A.G."/>
            <person name="Sipoli D.S."/>
        </authorList>
    </citation>
    <scope>NUCLEOTIDE SEQUENCE [LARGE SCALE GENOMIC DNA]</scope>
    <source>
        <strain evidence="2 3">LABIM192</strain>
    </source>
</reference>
<keyword evidence="3" id="KW-1185">Reference proteome</keyword>
<dbReference type="Pfam" id="PF01381">
    <property type="entry name" value="HTH_3"/>
    <property type="match status" value="1"/>
</dbReference>
<evidence type="ECO:0000313" key="2">
    <source>
        <dbReference type="EMBL" id="MEO9387099.1"/>
    </source>
</evidence>
<organism evidence="2 3">
    <name type="scientific">Chromobacterium phragmitis</name>
    <dbReference type="NCBI Taxonomy" id="2202141"/>
    <lineage>
        <taxon>Bacteria</taxon>
        <taxon>Pseudomonadati</taxon>
        <taxon>Pseudomonadota</taxon>
        <taxon>Betaproteobacteria</taxon>
        <taxon>Neisseriales</taxon>
        <taxon>Chromobacteriaceae</taxon>
        <taxon>Chromobacterium</taxon>
    </lineage>
</organism>
<dbReference type="RefSeq" id="WP_199153466.1">
    <property type="nucleotide sequence ID" value="NZ_JBDXMI010000008.1"/>
</dbReference>
<proteinExistence type="predicted"/>
<dbReference type="SMART" id="SM00530">
    <property type="entry name" value="HTH_XRE"/>
    <property type="match status" value="1"/>
</dbReference>
<dbReference type="SUPFAM" id="SSF47413">
    <property type="entry name" value="lambda repressor-like DNA-binding domains"/>
    <property type="match status" value="1"/>
</dbReference>
<dbReference type="InterPro" id="IPR001387">
    <property type="entry name" value="Cro/C1-type_HTH"/>
</dbReference>
<dbReference type="InterPro" id="IPR010982">
    <property type="entry name" value="Lambda_DNA-bd_dom_sf"/>
</dbReference>
<accession>A0ABV0J2E3</accession>
<evidence type="ECO:0000313" key="3">
    <source>
        <dbReference type="Proteomes" id="UP001462502"/>
    </source>
</evidence>
<comment type="caution">
    <text evidence="2">The sequence shown here is derived from an EMBL/GenBank/DDBJ whole genome shotgun (WGS) entry which is preliminary data.</text>
</comment>
<dbReference type="Gene3D" id="1.10.260.40">
    <property type="entry name" value="lambda repressor-like DNA-binding domains"/>
    <property type="match status" value="1"/>
</dbReference>
<evidence type="ECO:0000259" key="1">
    <source>
        <dbReference type="PROSITE" id="PS50943"/>
    </source>
</evidence>
<protein>
    <submittedName>
        <fullName evidence="2">Helix-turn-helix transcriptional regulator</fullName>
    </submittedName>
</protein>